<dbReference type="AlphaFoldDB" id="A0AAJ6ZXV1"/>
<dbReference type="PANTHER" id="PTHR45973:SF35">
    <property type="entry name" value="LEUCINE-RICH REPEAT-CONTAINING PROTEIN 43"/>
    <property type="match status" value="1"/>
</dbReference>
<dbReference type="PANTHER" id="PTHR45973">
    <property type="entry name" value="PROTEIN PHOSPHATASE 1 REGULATORY SUBUNIT SDS22-RELATED"/>
    <property type="match status" value="1"/>
</dbReference>
<keyword evidence="1" id="KW-0433">Leucine-rich repeat</keyword>
<dbReference type="GeneID" id="106127734"/>
<dbReference type="InterPro" id="IPR050576">
    <property type="entry name" value="Cilia_flagella_integrity"/>
</dbReference>
<reference evidence="3" key="1">
    <citation type="submission" date="2025-08" db="UniProtKB">
        <authorList>
            <consortium name="RefSeq"/>
        </authorList>
    </citation>
    <scope>IDENTIFICATION</scope>
</reference>
<evidence type="ECO:0000313" key="3">
    <source>
        <dbReference type="RefSeq" id="XP_013181413.1"/>
    </source>
</evidence>
<dbReference type="Gene3D" id="3.80.10.10">
    <property type="entry name" value="Ribonuclease Inhibitor"/>
    <property type="match status" value="2"/>
</dbReference>
<keyword evidence="2" id="KW-0677">Repeat</keyword>
<dbReference type="KEGG" id="pxu:106127734"/>
<dbReference type="RefSeq" id="XP_013181413.1">
    <property type="nucleotide sequence ID" value="XM_013325959.1"/>
</dbReference>
<organism evidence="3">
    <name type="scientific">Papilio xuthus</name>
    <name type="common">Asian swallowtail butterfly</name>
    <dbReference type="NCBI Taxonomy" id="66420"/>
    <lineage>
        <taxon>Eukaryota</taxon>
        <taxon>Metazoa</taxon>
        <taxon>Ecdysozoa</taxon>
        <taxon>Arthropoda</taxon>
        <taxon>Hexapoda</taxon>
        <taxon>Insecta</taxon>
        <taxon>Pterygota</taxon>
        <taxon>Neoptera</taxon>
        <taxon>Endopterygota</taxon>
        <taxon>Lepidoptera</taxon>
        <taxon>Glossata</taxon>
        <taxon>Ditrysia</taxon>
        <taxon>Papilionoidea</taxon>
        <taxon>Papilionidae</taxon>
        <taxon>Papilioninae</taxon>
        <taxon>Papilio</taxon>
    </lineage>
</organism>
<evidence type="ECO:0000256" key="1">
    <source>
        <dbReference type="ARBA" id="ARBA00022614"/>
    </source>
</evidence>
<dbReference type="InterPro" id="IPR032675">
    <property type="entry name" value="LRR_dom_sf"/>
</dbReference>
<dbReference type="Proteomes" id="UP000694872">
    <property type="component" value="Unplaced"/>
</dbReference>
<evidence type="ECO:0000256" key="2">
    <source>
        <dbReference type="ARBA" id="ARBA00022737"/>
    </source>
</evidence>
<sequence length="588" mass="66500">MPPKTKEVARKIVVPVNRPEISNASLNFVPSDAVEGYQERIETDVDWTIQEEAARYSKNRYRRQVPEVLFSQALQRKISKSVLCGFLDKHSNISLQDQWEVILPTVMWDNEKFANEESKICFQNDNCITDDLINLIKNAVSNNDKKVLENDFKNVNILRVNDCEMTKLDKGLTGFRKLVRLNLCGNFLRDIDAGFMPRGLRALEMQSNFIETLEVLAAGLPSGLLYLGLAKNVIDCVEGISKLPDSITVLDLSDNDICDLEATLNAMATLPNLVSLQLAGNPCAVCAGYARFTLSKLPRLQWLDMREVLPTDRPDENFEIHPDDLRSTYFNFTIFRIISAPQPPKGDKGAIMTFHVELELPLLDATRRNFLMFRNNESLVEMLPPPEDDLWEPSKIGSMVKSKSVLEGEASSRGSHIFHLTAVDSREIRHYTTFESNRVPWNKIMNFQEPAVRIFCPNLVGLRDTFRTVVTLRLVYTVSIPIKQGKGDKKSVHTMKAGPQEQRATIATIRCSLNRPDWTQASQDYHWDDTLDDDAIYYGDGDLSTLQYSQAAAKVVKGKTDTDQGSARQQLPENLTCHFGFGIDTLRS</sequence>
<name>A0AAJ6ZXV1_PAPXU</name>
<accession>A0AAJ6ZXV1</accession>
<dbReference type="SUPFAM" id="SSF52075">
    <property type="entry name" value="Outer arm dynein light chain 1"/>
    <property type="match status" value="1"/>
</dbReference>
<proteinExistence type="predicted"/>
<gene>
    <name evidence="3" type="primary">LOC106127734</name>
</gene>
<protein>
    <submittedName>
        <fullName evidence="3">Uncharacterized protein LOC106127734 isoform X1</fullName>
    </submittedName>
</protein>